<keyword evidence="7 8" id="KW-0472">Membrane</keyword>
<evidence type="ECO:0000256" key="7">
    <source>
        <dbReference type="ARBA" id="ARBA00023136"/>
    </source>
</evidence>
<feature type="transmembrane region" description="Helical" evidence="8">
    <location>
        <begin position="217"/>
        <end position="247"/>
    </location>
</feature>
<evidence type="ECO:0000256" key="5">
    <source>
        <dbReference type="ARBA" id="ARBA00022692"/>
    </source>
</evidence>
<evidence type="ECO:0000313" key="10">
    <source>
        <dbReference type="EMBL" id="RZD18054.1"/>
    </source>
</evidence>
<gene>
    <name evidence="10" type="ORF">EVG15_07860</name>
</gene>
<dbReference type="Proteomes" id="UP000319296">
    <property type="component" value="Unassembled WGS sequence"/>
</dbReference>
<feature type="transmembrane region" description="Helical" evidence="8">
    <location>
        <begin position="407"/>
        <end position="427"/>
    </location>
</feature>
<evidence type="ECO:0000256" key="6">
    <source>
        <dbReference type="ARBA" id="ARBA00022989"/>
    </source>
</evidence>
<evidence type="ECO:0000256" key="2">
    <source>
        <dbReference type="ARBA" id="ARBA00022475"/>
    </source>
</evidence>
<comment type="subcellular location">
    <subcellularLocation>
        <location evidence="1">Cell membrane</location>
        <topology evidence="1">Multi-pass membrane protein</topology>
    </subcellularLocation>
</comment>
<dbReference type="EMBL" id="SGBB01000015">
    <property type="protein sequence ID" value="RZD18054.1"/>
    <property type="molecule type" value="Genomic_DNA"/>
</dbReference>
<dbReference type="Pfam" id="PF13231">
    <property type="entry name" value="PMT_2"/>
    <property type="match status" value="2"/>
</dbReference>
<evidence type="ECO:0000256" key="1">
    <source>
        <dbReference type="ARBA" id="ARBA00004651"/>
    </source>
</evidence>
<comment type="caution">
    <text evidence="10">The sequence shown here is derived from an EMBL/GenBank/DDBJ whole genome shotgun (WGS) entry which is preliminary data.</text>
</comment>
<dbReference type="GO" id="GO:0009103">
    <property type="term" value="P:lipopolysaccharide biosynthetic process"/>
    <property type="evidence" value="ECO:0007669"/>
    <property type="project" value="UniProtKB-ARBA"/>
</dbReference>
<feature type="transmembrane region" description="Helical" evidence="8">
    <location>
        <begin position="521"/>
        <end position="542"/>
    </location>
</feature>
<evidence type="ECO:0000259" key="9">
    <source>
        <dbReference type="Pfam" id="PF13231"/>
    </source>
</evidence>
<keyword evidence="2" id="KW-1003">Cell membrane</keyword>
<keyword evidence="5 8" id="KW-0812">Transmembrane</keyword>
<evidence type="ECO:0000313" key="11">
    <source>
        <dbReference type="Proteomes" id="UP000319296"/>
    </source>
</evidence>
<dbReference type="GO" id="GO:0005886">
    <property type="term" value="C:plasma membrane"/>
    <property type="evidence" value="ECO:0007669"/>
    <property type="project" value="UniProtKB-SubCell"/>
</dbReference>
<feature type="transmembrane region" description="Helical" evidence="8">
    <location>
        <begin position="156"/>
        <end position="172"/>
    </location>
</feature>
<dbReference type="PANTHER" id="PTHR33908:SF11">
    <property type="entry name" value="MEMBRANE PROTEIN"/>
    <property type="match status" value="1"/>
</dbReference>
<feature type="transmembrane region" description="Helical" evidence="8">
    <location>
        <begin position="313"/>
        <end position="337"/>
    </location>
</feature>
<keyword evidence="3" id="KW-0328">Glycosyltransferase</keyword>
<name>A0A519BLB5_9DELT</name>
<dbReference type="GO" id="GO:0016763">
    <property type="term" value="F:pentosyltransferase activity"/>
    <property type="evidence" value="ECO:0007669"/>
    <property type="project" value="TreeGrafter"/>
</dbReference>
<feature type="transmembrane region" description="Helical" evidence="8">
    <location>
        <begin position="34"/>
        <end position="53"/>
    </location>
</feature>
<feature type="transmembrane region" description="Helical" evidence="8">
    <location>
        <begin position="439"/>
        <end position="459"/>
    </location>
</feature>
<feature type="transmembrane region" description="Helical" evidence="8">
    <location>
        <begin position="103"/>
        <end position="124"/>
    </location>
</feature>
<evidence type="ECO:0000256" key="8">
    <source>
        <dbReference type="SAM" id="Phobius"/>
    </source>
</evidence>
<sequence>MKNFKNIPNKINKINNKINKESNEILDYLAAYKFEIWLVILSVIAFLIHYHLAATLNLGNDEAHYYVWSLHLSPGYLDDAPLAAYCIYFFTHIFGKSELTVRLTAVIFSFFDGFLIYYLTYLLFKNKRASFFAFLFFLCSPIFGIVLSVMMLPDTPLLFFSLLFLISFYIAANKMDNSYQYNCYNFIYNSEKPDKVNNKNNKYLNSNSKFNVRYIKWWVIAGIFLGLSFLSKYTAALIPPSALLYLLFSNKNRYLLKTIYPYFTLLIAVIVFSPVIYWNLVHNFISFKFQLSHGFSSPISNSVLFFQNWLEQFIAISPLIYIILFFVFVYFVSYILFSKNNKKYILKKYNNNNTDNNYNNGIVNKYSKCDKDEDNLIHNPVQKDKRFNKYIKKNNEKENEKDIINESILFALSMSIPVLVFFIINGYSHRILFHWPDIGYLSAFPLAGFFISSVINKYMNLYYGNNSGKYSKIALPQNKICKNADSISLNSLKKNLIKSNNYDKNSKLSVKKFLNLFKLNLFKFFIYFALFVGFFMSMILYYQIYYNFIPVSNIISFIDKEHRLHKGGIFKLIPHIPGKAKTADITDDLFGWTASAKYLKIVYFGYKNKYPSLFLLTHHYAISDELVFYGNFKPAFDMKPDIYNISGFLNQYDIWQNKNKLLDLNGKDAMFVMDNKYMINPVSTYLKYFKSIKFIGRLDIYRKFMQVREFYIYFMKDFNAEYALRHMSKRLY</sequence>
<dbReference type="AlphaFoldDB" id="A0A519BLB5"/>
<feature type="transmembrane region" description="Helical" evidence="8">
    <location>
        <begin position="259"/>
        <end position="280"/>
    </location>
</feature>
<keyword evidence="6 8" id="KW-1133">Transmembrane helix</keyword>
<protein>
    <submittedName>
        <fullName evidence="10">Glycosyltransferase family 39 protein</fullName>
    </submittedName>
</protein>
<organism evidence="10 11">
    <name type="scientific">Candidatus Acididesulfobacter diazotrophicus</name>
    <dbReference type="NCBI Taxonomy" id="2597226"/>
    <lineage>
        <taxon>Bacteria</taxon>
        <taxon>Deltaproteobacteria</taxon>
        <taxon>Candidatus Acidulodesulfobacterales</taxon>
        <taxon>Candidatus Acididesulfobacter</taxon>
    </lineage>
</organism>
<dbReference type="PANTHER" id="PTHR33908">
    <property type="entry name" value="MANNOSYLTRANSFERASE YKCB-RELATED"/>
    <property type="match status" value="1"/>
</dbReference>
<dbReference type="InterPro" id="IPR050297">
    <property type="entry name" value="LipidA_mod_glycosyltrf_83"/>
</dbReference>
<reference evidence="10 11" key="1">
    <citation type="journal article" date="2019" name="ISME J.">
        <title>Insights into ecological role of a new deltaproteobacterial order Candidatus Acidulodesulfobacterales by metagenomics and metatranscriptomics.</title>
        <authorList>
            <person name="Tan S."/>
            <person name="Liu J."/>
            <person name="Fang Y."/>
            <person name="Hedlund B.P."/>
            <person name="Lian Z.H."/>
            <person name="Huang L.Y."/>
            <person name="Li J.T."/>
            <person name="Huang L.N."/>
            <person name="Li W.J."/>
            <person name="Jiang H.C."/>
            <person name="Dong H.L."/>
            <person name="Shu W.S."/>
        </authorList>
    </citation>
    <scope>NUCLEOTIDE SEQUENCE [LARGE SCALE GENOMIC DNA]</scope>
    <source>
        <strain evidence="10">AP1</strain>
    </source>
</reference>
<evidence type="ECO:0000256" key="3">
    <source>
        <dbReference type="ARBA" id="ARBA00022676"/>
    </source>
</evidence>
<keyword evidence="4 10" id="KW-0808">Transferase</keyword>
<accession>A0A519BLB5</accession>
<dbReference type="InterPro" id="IPR038731">
    <property type="entry name" value="RgtA/B/C-like"/>
</dbReference>
<feature type="domain" description="Glycosyltransferase RgtA/B/C/D-like" evidence="9">
    <location>
        <begin position="215"/>
        <end position="278"/>
    </location>
</feature>
<feature type="transmembrane region" description="Helical" evidence="8">
    <location>
        <begin position="130"/>
        <end position="149"/>
    </location>
</feature>
<evidence type="ECO:0000256" key="4">
    <source>
        <dbReference type="ARBA" id="ARBA00022679"/>
    </source>
</evidence>
<proteinExistence type="predicted"/>
<feature type="domain" description="Glycosyltransferase RgtA/B/C/D-like" evidence="9">
    <location>
        <begin position="78"/>
        <end position="179"/>
    </location>
</feature>